<gene>
    <name evidence="1" type="ORF">SAMN05444420_10328</name>
</gene>
<dbReference type="AlphaFoldDB" id="A0A1H2V1J1"/>
<dbReference type="InterPro" id="IPR008969">
    <property type="entry name" value="CarboxyPept-like_regulatory"/>
</dbReference>
<dbReference type="Proteomes" id="UP000182771">
    <property type="component" value="Unassembled WGS sequence"/>
</dbReference>
<dbReference type="SUPFAM" id="SSF49464">
    <property type="entry name" value="Carboxypeptidase regulatory domain-like"/>
    <property type="match status" value="1"/>
</dbReference>
<protein>
    <submittedName>
        <fullName evidence="1">CarboxypepD_reg-like domain-containing protein</fullName>
    </submittedName>
</protein>
<comment type="caution">
    <text evidence="1">The sequence shown here is derived from an EMBL/GenBank/DDBJ whole genome shotgun (WGS) entry which is preliminary data.</text>
</comment>
<evidence type="ECO:0000313" key="2">
    <source>
        <dbReference type="Proteomes" id="UP000182771"/>
    </source>
</evidence>
<reference evidence="1 2" key="1">
    <citation type="submission" date="2016-10" db="EMBL/GenBank/DDBJ databases">
        <authorList>
            <person name="Varghese N."/>
            <person name="Submissions S."/>
        </authorList>
    </citation>
    <scope>NUCLEOTIDE SEQUENCE [LARGE SCALE GENOMIC DNA]</scope>
    <source>
        <strain evidence="1 2">DSM 11449</strain>
    </source>
</reference>
<name>A0A1H2V1J1_9FLAO</name>
<keyword evidence="2" id="KW-1185">Reference proteome</keyword>
<evidence type="ECO:0000313" key="1">
    <source>
        <dbReference type="EMBL" id="SDW62175.1"/>
    </source>
</evidence>
<dbReference type="EMBL" id="FNND01000003">
    <property type="protein sequence ID" value="SDW62175.1"/>
    <property type="molecule type" value="Genomic_DNA"/>
</dbReference>
<proteinExistence type="predicted"/>
<dbReference type="RefSeq" id="WP_016420410.1">
    <property type="nucleotide sequence ID" value="NZ_FNND01000003.1"/>
</dbReference>
<dbReference type="Pfam" id="PF13715">
    <property type="entry name" value="CarbopepD_reg_2"/>
    <property type="match status" value="1"/>
</dbReference>
<organism evidence="1 2">
    <name type="scientific">Capnocytophaga granulosa</name>
    <dbReference type="NCBI Taxonomy" id="45242"/>
    <lineage>
        <taxon>Bacteria</taxon>
        <taxon>Pseudomonadati</taxon>
        <taxon>Bacteroidota</taxon>
        <taxon>Flavobacteriia</taxon>
        <taxon>Flavobacteriales</taxon>
        <taxon>Flavobacteriaceae</taxon>
        <taxon>Capnocytophaga</taxon>
    </lineage>
</organism>
<accession>A0A1H2V1J1</accession>
<dbReference type="OrthoDB" id="1148516at2"/>
<sequence length="271" mass="30178">MKFFLFLCCCSLSGFAQKVVVQDSQGRPIEYVNIGVKGTSNGLISDEQGGFSLDALHAKDTDSIYFGHLSYKHKVLIKKDITDKVSLEAAEIVLPEATFTAKQPKERTLKGKGLPTIVTMSIPAPAEEEIAENEKKGEEELGDFISLNKDTFLTKFEMNIVANTLDRCVLRVVVYESNKEHTLFKPLIERPIYIQVPASRKRQIFSKELSVFAPKGVVWVALQAVELKGSKDSELRIRCRANGGWSRTTIDNILEKTPLGLGIPFSVKGRQ</sequence>